<gene>
    <name evidence="2" type="primary">mtTFB2</name>
    <name evidence="2" type="ORF">EVAR_9445_1</name>
</gene>
<dbReference type="Proteomes" id="UP000299102">
    <property type="component" value="Unassembled WGS sequence"/>
</dbReference>
<sequence length="340" mass="38823">MAPLSFRHPTLSSITLFPLYHSKPIIFYMDGGGHQFCGDHMNVEKKREGPEAFNLRIGSFTDNQIDIRVTEFRTRRRRRNCRGAFYLRSISFVANSERRSFTIKNDFPKRIDYKVADFFAMAKLAFQDKMDDGDRVRNLLGDLSTNDNMMKAVDSRLSTAVNNKYIDALHHMIETDRHVTYHEIRTSLGTSMSLLQSILNKRFGQWIPGCGVWLITGQDPPETNWDLAPGPDDAKLPHMTIFTQFGDLSLSQKITVFKRFISWPEFEQCPFRVTMENNLPRFITAIEKDEKDNIGPNLPYGLLGFSPGPRGFKGPPAKSSQSKIDDMGKNRWALSSPGLS</sequence>
<dbReference type="OrthoDB" id="9895503at2759"/>
<accession>A0A4C1UDZ8</accession>
<reference evidence="2 3" key="1">
    <citation type="journal article" date="2019" name="Commun. Biol.">
        <title>The bagworm genome reveals a unique fibroin gene that provides high tensile strength.</title>
        <authorList>
            <person name="Kono N."/>
            <person name="Nakamura H."/>
            <person name="Ohtoshi R."/>
            <person name="Tomita M."/>
            <person name="Numata K."/>
            <person name="Arakawa K."/>
        </authorList>
    </citation>
    <scope>NUCLEOTIDE SEQUENCE [LARGE SCALE GENOMIC DNA]</scope>
</reference>
<comment type="caution">
    <text evidence="2">The sequence shown here is derived from an EMBL/GenBank/DDBJ whole genome shotgun (WGS) entry which is preliminary data.</text>
</comment>
<keyword evidence="3" id="KW-1185">Reference proteome</keyword>
<organism evidence="2 3">
    <name type="scientific">Eumeta variegata</name>
    <name type="common">Bagworm moth</name>
    <name type="synonym">Eumeta japonica</name>
    <dbReference type="NCBI Taxonomy" id="151549"/>
    <lineage>
        <taxon>Eukaryota</taxon>
        <taxon>Metazoa</taxon>
        <taxon>Ecdysozoa</taxon>
        <taxon>Arthropoda</taxon>
        <taxon>Hexapoda</taxon>
        <taxon>Insecta</taxon>
        <taxon>Pterygota</taxon>
        <taxon>Neoptera</taxon>
        <taxon>Endopterygota</taxon>
        <taxon>Lepidoptera</taxon>
        <taxon>Glossata</taxon>
        <taxon>Ditrysia</taxon>
        <taxon>Tineoidea</taxon>
        <taxon>Psychidae</taxon>
        <taxon>Oiketicinae</taxon>
        <taxon>Eumeta</taxon>
    </lineage>
</organism>
<feature type="region of interest" description="Disordered" evidence="1">
    <location>
        <begin position="306"/>
        <end position="340"/>
    </location>
</feature>
<protein>
    <submittedName>
        <fullName evidence="2">Dimethyladenosine transferase 2, mitochondrial</fullName>
    </submittedName>
</protein>
<proteinExistence type="predicted"/>
<evidence type="ECO:0000313" key="3">
    <source>
        <dbReference type="Proteomes" id="UP000299102"/>
    </source>
</evidence>
<evidence type="ECO:0000256" key="1">
    <source>
        <dbReference type="SAM" id="MobiDB-lite"/>
    </source>
</evidence>
<dbReference type="GO" id="GO:0016740">
    <property type="term" value="F:transferase activity"/>
    <property type="evidence" value="ECO:0007669"/>
    <property type="project" value="UniProtKB-KW"/>
</dbReference>
<name>A0A4C1UDZ8_EUMVA</name>
<dbReference type="AlphaFoldDB" id="A0A4C1UDZ8"/>
<keyword evidence="2" id="KW-0808">Transferase</keyword>
<evidence type="ECO:0000313" key="2">
    <source>
        <dbReference type="EMBL" id="GBP24347.1"/>
    </source>
</evidence>
<dbReference type="EMBL" id="BGZK01000160">
    <property type="protein sequence ID" value="GBP24347.1"/>
    <property type="molecule type" value="Genomic_DNA"/>
</dbReference>